<reference evidence="2 3" key="1">
    <citation type="submission" date="2024-01" db="EMBL/GenBank/DDBJ databases">
        <title>The complete chloroplast genome sequence of Lithospermum erythrorhizon: insights into the phylogenetic relationship among Boraginaceae species and the maternal lineages of purple gromwells.</title>
        <authorList>
            <person name="Okada T."/>
            <person name="Watanabe K."/>
        </authorList>
    </citation>
    <scope>NUCLEOTIDE SEQUENCE [LARGE SCALE GENOMIC DNA]</scope>
</reference>
<evidence type="ECO:0000313" key="2">
    <source>
        <dbReference type="EMBL" id="GAA0142352.1"/>
    </source>
</evidence>
<dbReference type="Proteomes" id="UP001454036">
    <property type="component" value="Unassembled WGS sequence"/>
</dbReference>
<evidence type="ECO:0000256" key="1">
    <source>
        <dbReference type="SAM" id="Coils"/>
    </source>
</evidence>
<name>A0AAV3NU16_LITER</name>
<dbReference type="AlphaFoldDB" id="A0AAV3NU16"/>
<dbReference type="EMBL" id="BAABME010000388">
    <property type="protein sequence ID" value="GAA0142352.1"/>
    <property type="molecule type" value="Genomic_DNA"/>
</dbReference>
<feature type="coiled-coil region" evidence="1">
    <location>
        <begin position="123"/>
        <end position="150"/>
    </location>
</feature>
<protein>
    <submittedName>
        <fullName evidence="2">Uncharacterized protein</fullName>
    </submittedName>
</protein>
<accession>A0AAV3NU16</accession>
<keyword evidence="3" id="KW-1185">Reference proteome</keyword>
<sequence length="151" mass="16712">MHGVFSIHILYNFFSFIFPEETSSSFIEKIFTPLMTRTKRTTTMRLFPPSKGQNLQGAKFASPSSPSSERLVVGLLAPRPSPNKAVHDTLLPLVDQGAASASWALAEGNSTLYQQTLELGEDLTRECLKVEALEQELRGLRLKATEASHHP</sequence>
<comment type="caution">
    <text evidence="2">The sequence shown here is derived from an EMBL/GenBank/DDBJ whole genome shotgun (WGS) entry which is preliminary data.</text>
</comment>
<gene>
    <name evidence="2" type="ORF">LIER_03271</name>
</gene>
<evidence type="ECO:0000313" key="3">
    <source>
        <dbReference type="Proteomes" id="UP001454036"/>
    </source>
</evidence>
<keyword evidence="1" id="KW-0175">Coiled coil</keyword>
<proteinExistence type="predicted"/>
<organism evidence="2 3">
    <name type="scientific">Lithospermum erythrorhizon</name>
    <name type="common">Purple gromwell</name>
    <name type="synonym">Lithospermum officinale var. erythrorhizon</name>
    <dbReference type="NCBI Taxonomy" id="34254"/>
    <lineage>
        <taxon>Eukaryota</taxon>
        <taxon>Viridiplantae</taxon>
        <taxon>Streptophyta</taxon>
        <taxon>Embryophyta</taxon>
        <taxon>Tracheophyta</taxon>
        <taxon>Spermatophyta</taxon>
        <taxon>Magnoliopsida</taxon>
        <taxon>eudicotyledons</taxon>
        <taxon>Gunneridae</taxon>
        <taxon>Pentapetalae</taxon>
        <taxon>asterids</taxon>
        <taxon>lamiids</taxon>
        <taxon>Boraginales</taxon>
        <taxon>Boraginaceae</taxon>
        <taxon>Boraginoideae</taxon>
        <taxon>Lithospermeae</taxon>
        <taxon>Lithospermum</taxon>
    </lineage>
</organism>